<dbReference type="InterPro" id="IPR009057">
    <property type="entry name" value="Homeodomain-like_sf"/>
</dbReference>
<name>A0A3D2XA52_9FIRM</name>
<dbReference type="Proteomes" id="UP000262969">
    <property type="component" value="Unassembled WGS sequence"/>
</dbReference>
<gene>
    <name evidence="6" type="ORF">DHW61_16610</name>
</gene>
<dbReference type="SUPFAM" id="SSF46689">
    <property type="entry name" value="Homeodomain-like"/>
    <property type="match status" value="1"/>
</dbReference>
<dbReference type="PANTHER" id="PTHR47506">
    <property type="entry name" value="TRANSCRIPTIONAL REGULATORY PROTEIN"/>
    <property type="match status" value="1"/>
</dbReference>
<keyword evidence="2 4" id="KW-0238">DNA-binding</keyword>
<feature type="domain" description="HTH tetR-type" evidence="5">
    <location>
        <begin position="11"/>
        <end position="71"/>
    </location>
</feature>
<reference evidence="6 7" key="1">
    <citation type="journal article" date="2018" name="Nat. Biotechnol.">
        <title>A standardized bacterial taxonomy based on genome phylogeny substantially revises the tree of life.</title>
        <authorList>
            <person name="Parks D.H."/>
            <person name="Chuvochina M."/>
            <person name="Waite D.W."/>
            <person name="Rinke C."/>
            <person name="Skarshewski A."/>
            <person name="Chaumeil P.A."/>
            <person name="Hugenholtz P."/>
        </authorList>
    </citation>
    <scope>NUCLEOTIDE SEQUENCE [LARGE SCALE GENOMIC DNA]</scope>
    <source>
        <strain evidence="6">UBA11728</strain>
    </source>
</reference>
<keyword evidence="1" id="KW-0805">Transcription regulation</keyword>
<dbReference type="AlphaFoldDB" id="A0A3D2XA52"/>
<organism evidence="6 7">
    <name type="scientific">Lachnoclostridium phytofermentans</name>
    <dbReference type="NCBI Taxonomy" id="66219"/>
    <lineage>
        <taxon>Bacteria</taxon>
        <taxon>Bacillati</taxon>
        <taxon>Bacillota</taxon>
        <taxon>Clostridia</taxon>
        <taxon>Lachnospirales</taxon>
        <taxon>Lachnospiraceae</taxon>
    </lineage>
</organism>
<dbReference type="PROSITE" id="PS01081">
    <property type="entry name" value="HTH_TETR_1"/>
    <property type="match status" value="1"/>
</dbReference>
<dbReference type="InterPro" id="IPR001647">
    <property type="entry name" value="HTH_TetR"/>
</dbReference>
<evidence type="ECO:0000256" key="1">
    <source>
        <dbReference type="ARBA" id="ARBA00023015"/>
    </source>
</evidence>
<evidence type="ECO:0000313" key="6">
    <source>
        <dbReference type="EMBL" id="HCL04002.1"/>
    </source>
</evidence>
<dbReference type="EMBL" id="DPVV01000542">
    <property type="protein sequence ID" value="HCL04002.1"/>
    <property type="molecule type" value="Genomic_DNA"/>
</dbReference>
<accession>A0A3D2XA52</accession>
<comment type="caution">
    <text evidence="6">The sequence shown here is derived from an EMBL/GenBank/DDBJ whole genome shotgun (WGS) entry which is preliminary data.</text>
</comment>
<evidence type="ECO:0000256" key="3">
    <source>
        <dbReference type="ARBA" id="ARBA00023163"/>
    </source>
</evidence>
<keyword evidence="3" id="KW-0804">Transcription</keyword>
<feature type="DNA-binding region" description="H-T-H motif" evidence="4">
    <location>
        <begin position="34"/>
        <end position="53"/>
    </location>
</feature>
<evidence type="ECO:0000313" key="7">
    <source>
        <dbReference type="Proteomes" id="UP000262969"/>
    </source>
</evidence>
<dbReference type="PANTHER" id="PTHR47506:SF3">
    <property type="entry name" value="HTH-TYPE TRANSCRIPTIONAL REGULATOR LMRA"/>
    <property type="match status" value="1"/>
</dbReference>
<sequence>MPKGFAEEEKKVITEKLMKECKSSWQKYGYKKTSIDTLCNDVGISKGSFYNFFDSKEALFYQVIKDTQKQLYESVEERISQNQSKYGIAEALKKIYLEYSKSSFMYDTKNPDFLSFFHKLSEQQRQELNDNSYISTKYMLHKPFLSLKIDEDLAISLLMAMLSSISQKDNMLCDATKVFEFMIDHLIDDIFD</sequence>
<evidence type="ECO:0000259" key="5">
    <source>
        <dbReference type="PROSITE" id="PS50977"/>
    </source>
</evidence>
<dbReference type="Pfam" id="PF00440">
    <property type="entry name" value="TetR_N"/>
    <property type="match status" value="1"/>
</dbReference>
<proteinExistence type="predicted"/>
<evidence type="ECO:0000256" key="2">
    <source>
        <dbReference type="ARBA" id="ARBA00023125"/>
    </source>
</evidence>
<dbReference type="Gene3D" id="1.10.357.10">
    <property type="entry name" value="Tetracycline Repressor, domain 2"/>
    <property type="match status" value="1"/>
</dbReference>
<evidence type="ECO:0000256" key="4">
    <source>
        <dbReference type="PROSITE-ProRule" id="PRU00335"/>
    </source>
</evidence>
<protein>
    <submittedName>
        <fullName evidence="6">TetR/AcrR family transcriptional regulator</fullName>
    </submittedName>
</protein>
<dbReference type="PROSITE" id="PS50977">
    <property type="entry name" value="HTH_TETR_2"/>
    <property type="match status" value="1"/>
</dbReference>
<dbReference type="InterPro" id="IPR023772">
    <property type="entry name" value="DNA-bd_HTH_TetR-type_CS"/>
</dbReference>
<dbReference type="GO" id="GO:0003677">
    <property type="term" value="F:DNA binding"/>
    <property type="evidence" value="ECO:0007669"/>
    <property type="project" value="UniProtKB-UniRule"/>
</dbReference>